<reference evidence="1" key="1">
    <citation type="submission" date="2019-04" db="EMBL/GenBank/DDBJ databases">
        <authorList>
            <consortium name="Science for Life Laboratories"/>
        </authorList>
    </citation>
    <scope>NUCLEOTIDE SEQUENCE</scope>
    <source>
        <strain evidence="1">MBLW1</strain>
    </source>
</reference>
<dbReference type="AlphaFoldDB" id="A0A6C2YQ96"/>
<sequence>MAYTLTEVSRKEVITPEGMTIEKKMLCKPGSARFEAYSALTGTVRLVAGRIIRVPPARDPRAPWCRVAEVKMDPIEESYPETPGTLTPLQRAADYFADPVSLTVIYRTPEQTEEEDQAQGDSPQEIDLASMTWEFSGQNITLPNNRYGWENAVDTQPPAELLQRSDVAVTKLIPRIELVMVRHRCRTKPLNGILAMLGRINSTTIRLAGDTYPAETVRFDAATATRKISNFGFRFFELTYKFAVHPTYDDMGKPGIPSPGNPNPPPVTSKGFVGWNRLFDPRTGFWRRVQLMKNKDRSIHLLDKDVQQTLGGKTVRGFNLLFHPRAI</sequence>
<gene>
    <name evidence="1" type="ORF">GMBLW1_08980</name>
</gene>
<dbReference type="InParanoid" id="A0A6C2YQ96"/>
<dbReference type="RefSeq" id="WP_162658172.1">
    <property type="nucleotide sequence ID" value="NZ_LR593887.1"/>
</dbReference>
<dbReference type="Proteomes" id="UP000464378">
    <property type="component" value="Chromosome"/>
</dbReference>
<keyword evidence="2" id="KW-1185">Reference proteome</keyword>
<dbReference type="KEGG" id="tim:GMBLW1_08980"/>
<evidence type="ECO:0000313" key="2">
    <source>
        <dbReference type="Proteomes" id="UP000464378"/>
    </source>
</evidence>
<proteinExistence type="predicted"/>
<dbReference type="EMBL" id="LR586016">
    <property type="protein sequence ID" value="VIP03062.1"/>
    <property type="molecule type" value="Genomic_DNA"/>
</dbReference>
<accession>A0A6C2YQ96</accession>
<evidence type="ECO:0000313" key="1">
    <source>
        <dbReference type="EMBL" id="VIP03062.1"/>
    </source>
</evidence>
<name>A0A6C2YQ96_9BACT</name>
<organism evidence="1">
    <name type="scientific">Tuwongella immobilis</name>
    <dbReference type="NCBI Taxonomy" id="692036"/>
    <lineage>
        <taxon>Bacteria</taxon>
        <taxon>Pseudomonadati</taxon>
        <taxon>Planctomycetota</taxon>
        <taxon>Planctomycetia</taxon>
        <taxon>Gemmatales</taxon>
        <taxon>Gemmataceae</taxon>
        <taxon>Tuwongella</taxon>
    </lineage>
</organism>
<protein>
    <submittedName>
        <fullName evidence="1">Uncharacterized protein</fullName>
    </submittedName>
</protein>
<dbReference type="EMBL" id="LR593887">
    <property type="protein sequence ID" value="VTS03273.1"/>
    <property type="molecule type" value="Genomic_DNA"/>
</dbReference>